<reference evidence="4" key="2">
    <citation type="submission" date="2023-01" db="EMBL/GenBank/DDBJ databases">
        <authorList>
            <person name="Sun Q."/>
            <person name="Evtushenko L."/>
        </authorList>
    </citation>
    <scope>NUCLEOTIDE SEQUENCE</scope>
    <source>
        <strain evidence="4">VKM B-1513</strain>
    </source>
</reference>
<evidence type="ECO:0000256" key="2">
    <source>
        <dbReference type="SAM" id="SignalP"/>
    </source>
</evidence>
<feature type="signal peptide" evidence="2">
    <location>
        <begin position="1"/>
        <end position="24"/>
    </location>
</feature>
<feature type="compositionally biased region" description="Basic and acidic residues" evidence="1">
    <location>
        <begin position="107"/>
        <end position="119"/>
    </location>
</feature>
<feature type="domain" description="Apple" evidence="3">
    <location>
        <begin position="33"/>
        <end position="80"/>
    </location>
</feature>
<protein>
    <recommendedName>
        <fullName evidence="3">Apple domain-containing protein</fullName>
    </recommendedName>
</protein>
<accession>A0A9W6IK83</accession>
<reference evidence="4" key="1">
    <citation type="journal article" date="2014" name="Int. J. Syst. Evol. Microbiol.">
        <title>Complete genome sequence of Corynebacterium casei LMG S-19264T (=DSM 44701T), isolated from a smear-ripened cheese.</title>
        <authorList>
            <consortium name="US DOE Joint Genome Institute (JGI-PGF)"/>
            <person name="Walter F."/>
            <person name="Albersmeier A."/>
            <person name="Kalinowski J."/>
            <person name="Ruckert C."/>
        </authorList>
    </citation>
    <scope>NUCLEOTIDE SEQUENCE</scope>
    <source>
        <strain evidence="4">VKM B-1513</strain>
    </source>
</reference>
<dbReference type="Gene3D" id="3.50.4.10">
    <property type="entry name" value="Hepatocyte Growth Factor"/>
    <property type="match status" value="1"/>
</dbReference>
<dbReference type="AlphaFoldDB" id="A0A9W6IK83"/>
<proteinExistence type="predicted"/>
<name>A0A9W6IK83_9PROT</name>
<sequence>MRPAILLRTAALLALVLAAGPASADDVMDGWARRGAIYASITMDDGTPAGCSALCSRDGNCQSWVWTVAGLDGPDTQCALLSAAPTPFRAPGRVTGLSADLVQRIEAAAERPPSPREIDALQSMQHGEHD</sequence>
<keyword evidence="2" id="KW-0732">Signal</keyword>
<evidence type="ECO:0000313" key="5">
    <source>
        <dbReference type="Proteomes" id="UP001143486"/>
    </source>
</evidence>
<feature type="chain" id="PRO_5040733920" description="Apple domain-containing protein" evidence="2">
    <location>
        <begin position="25"/>
        <end position="130"/>
    </location>
</feature>
<dbReference type="EMBL" id="BSFE01000001">
    <property type="protein sequence ID" value="GLK50685.1"/>
    <property type="molecule type" value="Genomic_DNA"/>
</dbReference>
<gene>
    <name evidence="4" type="ORF">GCM10017621_01930</name>
</gene>
<evidence type="ECO:0000256" key="1">
    <source>
        <dbReference type="SAM" id="MobiDB-lite"/>
    </source>
</evidence>
<feature type="region of interest" description="Disordered" evidence="1">
    <location>
        <begin position="107"/>
        <end position="130"/>
    </location>
</feature>
<dbReference type="Proteomes" id="UP001143486">
    <property type="component" value="Unassembled WGS sequence"/>
</dbReference>
<dbReference type="RefSeq" id="WP_271185084.1">
    <property type="nucleotide sequence ID" value="NZ_BSFE01000001.1"/>
</dbReference>
<dbReference type="InterPro" id="IPR003609">
    <property type="entry name" value="Pan_app"/>
</dbReference>
<comment type="caution">
    <text evidence="4">The sequence shown here is derived from an EMBL/GenBank/DDBJ whole genome shotgun (WGS) entry which is preliminary data.</text>
</comment>
<evidence type="ECO:0000259" key="3">
    <source>
        <dbReference type="Pfam" id="PF14295"/>
    </source>
</evidence>
<organism evidence="4 5">
    <name type="scientific">Maricaulis virginensis</name>
    <dbReference type="NCBI Taxonomy" id="144022"/>
    <lineage>
        <taxon>Bacteria</taxon>
        <taxon>Pseudomonadati</taxon>
        <taxon>Pseudomonadota</taxon>
        <taxon>Alphaproteobacteria</taxon>
        <taxon>Maricaulales</taxon>
        <taxon>Maricaulaceae</taxon>
        <taxon>Maricaulis</taxon>
    </lineage>
</organism>
<keyword evidence="5" id="KW-1185">Reference proteome</keyword>
<dbReference type="Pfam" id="PF14295">
    <property type="entry name" value="PAN_4"/>
    <property type="match status" value="1"/>
</dbReference>
<evidence type="ECO:0000313" key="4">
    <source>
        <dbReference type="EMBL" id="GLK50685.1"/>
    </source>
</evidence>